<dbReference type="EMBL" id="BK016083">
    <property type="protein sequence ID" value="DAF93330.1"/>
    <property type="molecule type" value="Genomic_DNA"/>
</dbReference>
<name>A0A8S5UFZ8_9VIRU</name>
<protein>
    <submittedName>
        <fullName evidence="1">Uncharacterized protein</fullName>
    </submittedName>
</protein>
<accession>A0A8S5UFZ8</accession>
<evidence type="ECO:0000313" key="1">
    <source>
        <dbReference type="EMBL" id="DAF93330.1"/>
    </source>
</evidence>
<reference evidence="1" key="1">
    <citation type="journal article" date="2021" name="Proc. Natl. Acad. Sci. U.S.A.">
        <title>A Catalog of Tens of Thousands of Viruses from Human Metagenomes Reveals Hidden Associations with Chronic Diseases.</title>
        <authorList>
            <person name="Tisza M.J."/>
            <person name="Buck C.B."/>
        </authorList>
    </citation>
    <scope>NUCLEOTIDE SEQUENCE</scope>
    <source>
        <strain evidence="1">CtOkR17</strain>
    </source>
</reference>
<organism evidence="1">
    <name type="scientific">Microviridae sp. ctOkR17</name>
    <dbReference type="NCBI Taxonomy" id="2824996"/>
    <lineage>
        <taxon>Viruses</taxon>
        <taxon>Monodnaviria</taxon>
        <taxon>Sangervirae</taxon>
        <taxon>Phixviricota</taxon>
        <taxon>Malgrandaviricetes</taxon>
        <taxon>Petitvirales</taxon>
        <taxon>Microviridae</taxon>
    </lineage>
</organism>
<sequence>MFHVEHVIHLVFSYTTKVCIVSDSANFSVIL</sequence>
<proteinExistence type="predicted"/>